<dbReference type="Proteomes" id="UP000225740">
    <property type="component" value="Unassembled WGS sequence"/>
</dbReference>
<reference evidence="1 2" key="1">
    <citation type="submission" date="2017-06" db="EMBL/GenBank/DDBJ databases">
        <title>Description of Rhodopirellula bahusiensis sp. nov.</title>
        <authorList>
            <person name="Kizina J."/>
            <person name="Harder J."/>
        </authorList>
    </citation>
    <scope>NUCLEOTIDE SEQUENCE [LARGE SCALE GENOMIC DNA]</scope>
    <source>
        <strain evidence="1 2">SWK21</strain>
    </source>
</reference>
<name>A0A2G1WCK8_9BACT</name>
<keyword evidence="1" id="KW-0808">Transferase</keyword>
<evidence type="ECO:0000313" key="2">
    <source>
        <dbReference type="Proteomes" id="UP000225740"/>
    </source>
</evidence>
<dbReference type="AlphaFoldDB" id="A0A2G1WCK8"/>
<organism evidence="1 2">
    <name type="scientific">Rhodopirellula bahusiensis</name>
    <dbReference type="NCBI Taxonomy" id="2014065"/>
    <lineage>
        <taxon>Bacteria</taxon>
        <taxon>Pseudomonadati</taxon>
        <taxon>Planctomycetota</taxon>
        <taxon>Planctomycetia</taxon>
        <taxon>Pirellulales</taxon>
        <taxon>Pirellulaceae</taxon>
        <taxon>Rhodopirellula</taxon>
    </lineage>
</organism>
<dbReference type="EMBL" id="NIZW01000002">
    <property type="protein sequence ID" value="PHQ36736.1"/>
    <property type="molecule type" value="Genomic_DNA"/>
</dbReference>
<sequence>MSGPPLATRDSHFANDSILELDSRSWIVSQLGAREHFAIPRALLAAGRLDRLITDVWCPPSSWLRKVGALDRWHDRYHGDLADAAVKAWPASFVREELSARRKRLRGWDRIRHRNQWFQNRVAIELQRIADSDRRFFSYSYTASRLLPLCRDRGWTNVIGQIDPGPEEERIVAAEHERYSHVTSSWRPAPTAYWDDWRGEVETADQIVVNSPWSAQCLATEGIEEAKVRVIPLVFQTARHGTDIHPIPRNQESLDVLFLGQINLRKGIGRLIDAMRLLKDDSRIQLTLAGPTEVDTSLWADLPHVSWIGPLRRSEVMDIYGQSDVFILPTLSDGYALTQLEALAAGVPVIASRRCGEAVTHGENGWLLKDLEPASIAAAMVHACEQRDELKWGNASRTFGIEQLAERLIKI</sequence>
<dbReference type="PANTHER" id="PTHR12526">
    <property type="entry name" value="GLYCOSYLTRANSFERASE"/>
    <property type="match status" value="1"/>
</dbReference>
<evidence type="ECO:0000313" key="1">
    <source>
        <dbReference type="EMBL" id="PHQ36736.1"/>
    </source>
</evidence>
<gene>
    <name evidence="1" type="ORF">CEE69_05195</name>
</gene>
<dbReference type="GO" id="GO:0016757">
    <property type="term" value="F:glycosyltransferase activity"/>
    <property type="evidence" value="ECO:0007669"/>
    <property type="project" value="TreeGrafter"/>
</dbReference>
<accession>A0A2G1WCK8</accession>
<dbReference type="CDD" id="cd03801">
    <property type="entry name" value="GT4_PimA-like"/>
    <property type="match status" value="1"/>
</dbReference>
<comment type="caution">
    <text evidence="1">The sequence shown here is derived from an EMBL/GenBank/DDBJ whole genome shotgun (WGS) entry which is preliminary data.</text>
</comment>
<dbReference type="Gene3D" id="3.40.50.2000">
    <property type="entry name" value="Glycogen Phosphorylase B"/>
    <property type="match status" value="2"/>
</dbReference>
<dbReference type="SUPFAM" id="SSF53756">
    <property type="entry name" value="UDP-Glycosyltransferase/glycogen phosphorylase"/>
    <property type="match status" value="1"/>
</dbReference>
<dbReference type="Pfam" id="PF13692">
    <property type="entry name" value="Glyco_trans_1_4"/>
    <property type="match status" value="1"/>
</dbReference>
<proteinExistence type="predicted"/>
<dbReference type="RefSeq" id="WP_099259642.1">
    <property type="nucleotide sequence ID" value="NZ_NIZW01000002.1"/>
</dbReference>
<keyword evidence="2" id="KW-1185">Reference proteome</keyword>
<dbReference type="GeneID" id="90607628"/>
<protein>
    <submittedName>
        <fullName evidence="1">Glycosyltransferase</fullName>
    </submittedName>
</protein>
<dbReference type="PANTHER" id="PTHR12526:SF623">
    <property type="entry name" value="WABG"/>
    <property type="match status" value="1"/>
</dbReference>
<dbReference type="OrthoDB" id="9790710at2"/>